<protein>
    <submittedName>
        <fullName evidence="1">Uncharacterized protein</fullName>
    </submittedName>
</protein>
<comment type="caution">
    <text evidence="1">The sequence shown here is derived from an EMBL/GenBank/DDBJ whole genome shotgun (WGS) entry which is preliminary data.</text>
</comment>
<reference evidence="1 2" key="1">
    <citation type="submission" date="2024-09" db="EMBL/GenBank/DDBJ databases">
        <authorList>
            <person name="Sun Q."/>
            <person name="Mori K."/>
        </authorList>
    </citation>
    <scope>NUCLEOTIDE SEQUENCE [LARGE SCALE GENOMIC DNA]</scope>
    <source>
        <strain evidence="1 2">TISTR 1856</strain>
    </source>
</reference>
<gene>
    <name evidence="1" type="ORF">ACFFVI_02835</name>
</gene>
<evidence type="ECO:0000313" key="1">
    <source>
        <dbReference type="EMBL" id="MFB9375896.1"/>
    </source>
</evidence>
<organism evidence="1 2">
    <name type="scientific">Kineococcus gynurae</name>
    <dbReference type="NCBI Taxonomy" id="452979"/>
    <lineage>
        <taxon>Bacteria</taxon>
        <taxon>Bacillati</taxon>
        <taxon>Actinomycetota</taxon>
        <taxon>Actinomycetes</taxon>
        <taxon>Kineosporiales</taxon>
        <taxon>Kineosporiaceae</taxon>
        <taxon>Kineococcus</taxon>
    </lineage>
</organism>
<proteinExistence type="predicted"/>
<name>A0ABV5LP97_9ACTN</name>
<evidence type="ECO:0000313" key="2">
    <source>
        <dbReference type="Proteomes" id="UP001589748"/>
    </source>
</evidence>
<keyword evidence="2" id="KW-1185">Reference proteome</keyword>
<dbReference type="RefSeq" id="WP_380139735.1">
    <property type="nucleotide sequence ID" value="NZ_JBHLUI010000012.1"/>
</dbReference>
<dbReference type="Proteomes" id="UP001589748">
    <property type="component" value="Unassembled WGS sequence"/>
</dbReference>
<dbReference type="EMBL" id="JBHMDM010000001">
    <property type="protein sequence ID" value="MFB9375896.1"/>
    <property type="molecule type" value="Genomic_DNA"/>
</dbReference>
<sequence length="150" mass="15829">MDAGESRPDRMELYRGAPRGMILGAALREHDVGNPDEFRPQVEQFVGAVADQLPPLLMKVPYVGAILAAGAALVLGELKKPISDFLNGLLGTDDDDLGAHVFVLSAKDMVLLACRTLPDTYQGVVSKVQPPLLGGGQGASYKICLTADAV</sequence>
<accession>A0ABV5LP97</accession>